<proteinExistence type="predicted"/>
<evidence type="ECO:0000259" key="2">
    <source>
        <dbReference type="PROSITE" id="PS51168"/>
    </source>
</evidence>
<dbReference type="EnsemblBacteria" id="ABC24060">
    <property type="protein sequence ID" value="ABC24060"/>
    <property type="gene ID" value="Rru_A3265"/>
</dbReference>
<dbReference type="RefSeq" id="WP_011391013.1">
    <property type="nucleotide sequence ID" value="NC_007643.1"/>
</dbReference>
<dbReference type="GO" id="GO:0004106">
    <property type="term" value="F:chorismate mutase activity"/>
    <property type="evidence" value="ECO:0007669"/>
    <property type="project" value="UniProtKB-EC"/>
</dbReference>
<dbReference type="PhylomeDB" id="Q2RP85"/>
<dbReference type="SUPFAM" id="SSF48600">
    <property type="entry name" value="Chorismate mutase II"/>
    <property type="match status" value="1"/>
</dbReference>
<gene>
    <name evidence="3" type="ordered locus">Rru_A3265</name>
</gene>
<dbReference type="GO" id="GO:0046417">
    <property type="term" value="P:chorismate metabolic process"/>
    <property type="evidence" value="ECO:0007669"/>
    <property type="project" value="InterPro"/>
</dbReference>
<dbReference type="InterPro" id="IPR002701">
    <property type="entry name" value="CM_II_prokaryot"/>
</dbReference>
<feature type="domain" description="Chorismate mutase" evidence="2">
    <location>
        <begin position="2"/>
        <end position="94"/>
    </location>
</feature>
<dbReference type="PATRIC" id="fig|269796.9.peg.3381"/>
<protein>
    <recommendedName>
        <fullName evidence="1">chorismate mutase</fullName>
        <ecNumber evidence="1">5.4.99.5</ecNumber>
    </recommendedName>
</protein>
<dbReference type="InterPro" id="IPR036979">
    <property type="entry name" value="CM_dom_sf"/>
</dbReference>
<evidence type="ECO:0000256" key="1">
    <source>
        <dbReference type="ARBA" id="ARBA00012404"/>
    </source>
</evidence>
<dbReference type="AlphaFoldDB" id="Q2RP85"/>
<organism evidence="3 4">
    <name type="scientific">Rhodospirillum rubrum (strain ATCC 11170 / ATH 1.1.1 / DSM 467 / LMG 4362 / NCIMB 8255 / S1)</name>
    <dbReference type="NCBI Taxonomy" id="269796"/>
    <lineage>
        <taxon>Bacteria</taxon>
        <taxon>Pseudomonadati</taxon>
        <taxon>Pseudomonadota</taxon>
        <taxon>Alphaproteobacteria</taxon>
        <taxon>Rhodospirillales</taxon>
        <taxon>Rhodospirillaceae</taxon>
        <taxon>Rhodospirillum</taxon>
    </lineage>
</organism>
<dbReference type="Pfam" id="PF01817">
    <property type="entry name" value="CM_2"/>
    <property type="match status" value="1"/>
</dbReference>
<sequence length="286" mass="30515">MPEETPSLDALRAEIDRIDDEIHDLIVHRATIAAKVRAAKTGGGGGDIFLRPGRETIVLRRLLARHAGAFPRRVLVRLWRELFSAIVSMQGRFSLAVWMPERGAGYIELARNQYGTFTPLSAHQSVGQVVREVAEGRATVGVLPLPRAEDATAWWLHLTSDLPGTPRVVARLPVVETGGLEALAIACLDPEPSGGADRALLCIESGPDASRAAVLDGLREAGFDPVGLMDVRTLESGPRLSLVEVAGFVAPGDERLALATSGPISRLVVIGVHAEPFSARDLDGAP</sequence>
<name>Q2RP85_RHORT</name>
<accession>Q2RP85</accession>
<dbReference type="EMBL" id="CP000230">
    <property type="protein sequence ID" value="ABC24060.1"/>
    <property type="molecule type" value="Genomic_DNA"/>
</dbReference>
<dbReference type="PROSITE" id="PS51168">
    <property type="entry name" value="CHORISMATE_MUT_2"/>
    <property type="match status" value="1"/>
</dbReference>
<dbReference type="STRING" id="269796.Rru_A3265"/>
<dbReference type="SMART" id="SM00830">
    <property type="entry name" value="CM_2"/>
    <property type="match status" value="1"/>
</dbReference>
<keyword evidence="4" id="KW-1185">Reference proteome</keyword>
<dbReference type="EC" id="5.4.99.5" evidence="1"/>
<evidence type="ECO:0000313" key="3">
    <source>
        <dbReference type="EMBL" id="ABC24060.1"/>
    </source>
</evidence>
<dbReference type="eggNOG" id="COG1605">
    <property type="taxonomic scope" value="Bacteria"/>
</dbReference>
<dbReference type="KEGG" id="rru:Rru_A3265"/>
<dbReference type="HOGENOM" id="CLU_065776_0_0_5"/>
<dbReference type="Proteomes" id="UP000001929">
    <property type="component" value="Chromosome"/>
</dbReference>
<reference evidence="3 4" key="1">
    <citation type="journal article" date="2011" name="Stand. Genomic Sci.">
        <title>Complete genome sequence of Rhodospirillum rubrum type strain (S1).</title>
        <authorList>
            <person name="Munk A.C."/>
            <person name="Copeland A."/>
            <person name="Lucas S."/>
            <person name="Lapidus A."/>
            <person name="Del Rio T.G."/>
            <person name="Barry K."/>
            <person name="Detter J.C."/>
            <person name="Hammon N."/>
            <person name="Israni S."/>
            <person name="Pitluck S."/>
            <person name="Brettin T."/>
            <person name="Bruce D."/>
            <person name="Han C."/>
            <person name="Tapia R."/>
            <person name="Gilna P."/>
            <person name="Schmutz J."/>
            <person name="Larimer F."/>
            <person name="Land M."/>
            <person name="Kyrpides N.C."/>
            <person name="Mavromatis K."/>
            <person name="Richardson P."/>
            <person name="Rohde M."/>
            <person name="Goker M."/>
            <person name="Klenk H.P."/>
            <person name="Zhang Y."/>
            <person name="Roberts G.P."/>
            <person name="Reslewic S."/>
            <person name="Schwartz D.C."/>
        </authorList>
    </citation>
    <scope>NUCLEOTIDE SEQUENCE [LARGE SCALE GENOMIC DNA]</scope>
    <source>
        <strain evidence="4">ATCC 11170 / ATH 1.1.1 / DSM 467 / LMG 4362 / NCIMB 8255 / S1</strain>
    </source>
</reference>
<evidence type="ECO:0000313" key="4">
    <source>
        <dbReference type="Proteomes" id="UP000001929"/>
    </source>
</evidence>
<dbReference type="Gene3D" id="1.20.59.10">
    <property type="entry name" value="Chorismate mutase"/>
    <property type="match status" value="1"/>
</dbReference>
<dbReference type="InterPro" id="IPR036263">
    <property type="entry name" value="Chorismate_II_sf"/>
</dbReference>